<reference evidence="5" key="1">
    <citation type="submission" date="2023-10" db="EMBL/GenBank/DDBJ databases">
        <title>Development of a sustainable strategy for remediation of hydrocarbon-contaminated territories based on the waste exchange concept.</title>
        <authorList>
            <person name="Krivoruchko A."/>
        </authorList>
    </citation>
    <scope>NUCLEOTIDE SEQUENCE</scope>
    <source>
        <strain evidence="5">IEGM 68</strain>
    </source>
</reference>
<evidence type="ECO:0008006" key="7">
    <source>
        <dbReference type="Google" id="ProtNLM"/>
    </source>
</evidence>
<evidence type="ECO:0000313" key="5">
    <source>
        <dbReference type="EMBL" id="MDV7264846.1"/>
    </source>
</evidence>
<dbReference type="AlphaFoldDB" id="A0AAE5A5U9"/>
<organism evidence="5 6">
    <name type="scientific">Rhodococcus oxybenzonivorans</name>
    <dbReference type="NCBI Taxonomy" id="1990687"/>
    <lineage>
        <taxon>Bacteria</taxon>
        <taxon>Bacillati</taxon>
        <taxon>Actinomycetota</taxon>
        <taxon>Actinomycetes</taxon>
        <taxon>Mycobacteriales</taxon>
        <taxon>Nocardiaceae</taxon>
        <taxon>Rhodococcus</taxon>
    </lineage>
</organism>
<accession>A0AAE5A5U9</accession>
<name>A0AAE5A5U9_9NOCA</name>
<dbReference type="Pfam" id="PF22551">
    <property type="entry name" value="TY-Chap1"/>
    <property type="match status" value="1"/>
</dbReference>
<feature type="region of interest" description="Disordered" evidence="1">
    <location>
        <begin position="429"/>
        <end position="463"/>
    </location>
</feature>
<protein>
    <recommendedName>
        <fullName evidence="7">YbjN domain-containing protein</fullName>
    </recommendedName>
</protein>
<dbReference type="Pfam" id="PF22554">
    <property type="entry name" value="Chap-C"/>
    <property type="match status" value="1"/>
</dbReference>
<comment type="caution">
    <text evidence="5">The sequence shown here is derived from an EMBL/GenBank/DDBJ whole genome shotgun (WGS) entry which is preliminary data.</text>
</comment>
<gene>
    <name evidence="5" type="ORF">R4315_09865</name>
</gene>
<feature type="domain" description="TY-Chap central" evidence="2">
    <location>
        <begin position="188"/>
        <end position="318"/>
    </location>
</feature>
<proteinExistence type="predicted"/>
<feature type="domain" description="TY-Chap N-terminal" evidence="3">
    <location>
        <begin position="20"/>
        <end position="150"/>
    </location>
</feature>
<dbReference type="InterPro" id="IPR054344">
    <property type="entry name" value="TY-Chap_N"/>
</dbReference>
<feature type="domain" description="TY-Chap C-terminal" evidence="4">
    <location>
        <begin position="339"/>
        <end position="428"/>
    </location>
</feature>
<evidence type="ECO:0000256" key="1">
    <source>
        <dbReference type="SAM" id="MobiDB-lite"/>
    </source>
</evidence>
<dbReference type="Proteomes" id="UP001185863">
    <property type="component" value="Unassembled WGS sequence"/>
</dbReference>
<evidence type="ECO:0000259" key="2">
    <source>
        <dbReference type="Pfam" id="PF22551"/>
    </source>
</evidence>
<dbReference type="InterPro" id="IPR054343">
    <property type="entry name" value="TY-Chap_M"/>
</dbReference>
<dbReference type="InterPro" id="IPR054342">
    <property type="entry name" value="TY-Chap_C"/>
</dbReference>
<dbReference type="RefSeq" id="WP_317747105.1">
    <property type="nucleotide sequence ID" value="NZ_JAWLUP010000016.1"/>
</dbReference>
<sequence>MAEPDGADMQDFDLDVSVNRDWAEFQRRLADYLAAMRDEDLLVLESGFEELDESRGLMPCIQFVVWDGDTVRCEVPSNHYLHPDRMLSDAEQHYLTELGWNRPTRGPDDEADDGSPAFFVDKKQSWSDQLAAMTVAAFRDVWGVTHPAFLSTETSSTDPAAAFDPVAVRPPLVTQLDPAAAVVPRDAEHLHELITLSLVPMLGLLPERDPDGDVPIRVGNTILFIGPLADSVDVQLFAPLIHDISDRTRAAEVTADLNRTWSRIKFVLVDDRLSAFLEVSGNPFVPQHLTDSCKVFSDFLRTVDGDFAARFGGQLFFRRDDDPDEEPAIIVESRMTAAELPNELLTLFHLDPEGDGGTDAAVVADVCGHDRDLIVSLLNTGTEWVAQLRRDADEFRQHAETAMAETSDSHADGWERVVGDLRDALRTIVLPPPHPASETKPRPEQMGLFNNPEEQTLFDDPSS</sequence>
<evidence type="ECO:0000313" key="6">
    <source>
        <dbReference type="Proteomes" id="UP001185863"/>
    </source>
</evidence>
<dbReference type="Pfam" id="PF22552">
    <property type="entry name" value="TY-Chap3"/>
    <property type="match status" value="1"/>
</dbReference>
<evidence type="ECO:0000259" key="4">
    <source>
        <dbReference type="Pfam" id="PF22554"/>
    </source>
</evidence>
<dbReference type="EMBL" id="JAWLUP010000016">
    <property type="protein sequence ID" value="MDV7264846.1"/>
    <property type="molecule type" value="Genomic_DNA"/>
</dbReference>
<evidence type="ECO:0000259" key="3">
    <source>
        <dbReference type="Pfam" id="PF22552"/>
    </source>
</evidence>